<dbReference type="STRING" id="279360.MB14_08530"/>
<dbReference type="EMBL" id="LQZQ01000049">
    <property type="protein sequence ID" value="KYG72088.1"/>
    <property type="molecule type" value="Genomic_DNA"/>
</dbReference>
<protein>
    <submittedName>
        <fullName evidence="2">Uncharacterized protein</fullName>
    </submittedName>
</protein>
<evidence type="ECO:0000313" key="3">
    <source>
        <dbReference type="Proteomes" id="UP000075583"/>
    </source>
</evidence>
<dbReference type="GO" id="GO:0008236">
    <property type="term" value="F:serine-type peptidase activity"/>
    <property type="evidence" value="ECO:0007669"/>
    <property type="project" value="InterPro"/>
</dbReference>
<organism evidence="2 3">
    <name type="scientific">Roseivirga ehrenbergii (strain DSM 102268 / JCM 13514 / KCTC 12282 / NCIMB 14502 / KMM 6017)</name>
    <dbReference type="NCBI Taxonomy" id="279360"/>
    <lineage>
        <taxon>Bacteria</taxon>
        <taxon>Pseudomonadati</taxon>
        <taxon>Bacteroidota</taxon>
        <taxon>Cytophagia</taxon>
        <taxon>Cytophagales</taxon>
        <taxon>Roseivirgaceae</taxon>
        <taxon>Roseivirga</taxon>
    </lineage>
</organism>
<accession>A0A150X016</accession>
<evidence type="ECO:0000256" key="1">
    <source>
        <dbReference type="SAM" id="SignalP"/>
    </source>
</evidence>
<reference evidence="2" key="1">
    <citation type="submission" date="2016-01" db="EMBL/GenBank/DDBJ databases">
        <title>Genome sequencing of Roseivirga ehrenbergii KMM 6017.</title>
        <authorList>
            <person name="Selvaratnam C."/>
            <person name="Thevarajoo S."/>
            <person name="Goh K.M."/>
            <person name="Ee R."/>
            <person name="Chan K.-G."/>
            <person name="Chong C.S."/>
        </authorList>
    </citation>
    <scope>NUCLEOTIDE SEQUENCE [LARGE SCALE GENOMIC DNA]</scope>
    <source>
        <strain evidence="2">KMM 6017</strain>
    </source>
</reference>
<dbReference type="SUPFAM" id="SSF52096">
    <property type="entry name" value="ClpP/crotonase"/>
    <property type="match status" value="1"/>
</dbReference>
<dbReference type="GO" id="GO:0006508">
    <property type="term" value="P:proteolysis"/>
    <property type="evidence" value="ECO:0007669"/>
    <property type="project" value="InterPro"/>
</dbReference>
<sequence length="415" mass="47389">MKNLLTLIFLITLSFNLSAQANCDCKPELDFVYAQMKKMNSFKHQVKGNKKTEFENLYQQLRGEMANEMSKVDCFWKLNQLEHFVNDKHAEVYEPRPDYTMDDIFDSTFIKSYRTSDAFKNHPKVGLDLTQLKAQLKSKPASGIEGIYNAGSRMKLGVYRIDTDSLVGVVLESQISIWEPGQIYAYIKETDSPSRFNIVFYGQLYKNLVFAEEQLFENGQLFSTTRKETKDEAYDIVNVTSDEAESFKLTRLNDDVQYVWMNSFNRSTMRKNRDQLVTQIENELNSPYLIVDLRNNVGGSDKISKPIIKAIKKSKAQVYVLTNFYTGSNGELTTGRLRKLKNTVHLGQTTYGALGYGTNYGRTYTSPSGMFTYAPTDMRQASFLPYENEGIGPEIKLGANKDWVEQTLAIIEGGK</sequence>
<keyword evidence="1" id="KW-0732">Signal</keyword>
<dbReference type="AlphaFoldDB" id="A0A150X016"/>
<evidence type="ECO:0000313" key="2">
    <source>
        <dbReference type="EMBL" id="KYG72088.1"/>
    </source>
</evidence>
<dbReference type="Gene3D" id="3.90.226.10">
    <property type="entry name" value="2-enoyl-CoA Hydratase, Chain A, domain 1"/>
    <property type="match status" value="2"/>
</dbReference>
<gene>
    <name evidence="2" type="ORF">MB14_08530</name>
</gene>
<dbReference type="InterPro" id="IPR029045">
    <property type="entry name" value="ClpP/crotonase-like_dom_sf"/>
</dbReference>
<keyword evidence="3" id="KW-1185">Reference proteome</keyword>
<comment type="caution">
    <text evidence="2">The sequence shown here is derived from an EMBL/GenBank/DDBJ whole genome shotgun (WGS) entry which is preliminary data.</text>
</comment>
<dbReference type="OrthoDB" id="6397760at2"/>
<proteinExistence type="predicted"/>
<dbReference type="RefSeq" id="WP_062593021.1">
    <property type="nucleotide sequence ID" value="NZ_LQZQ01000049.1"/>
</dbReference>
<dbReference type="Proteomes" id="UP000075583">
    <property type="component" value="Unassembled WGS sequence"/>
</dbReference>
<feature type="signal peptide" evidence="1">
    <location>
        <begin position="1"/>
        <end position="21"/>
    </location>
</feature>
<name>A0A150X016_ROSEK</name>
<feature type="chain" id="PRO_5007573972" evidence="1">
    <location>
        <begin position="22"/>
        <end position="415"/>
    </location>
</feature>